<feature type="region of interest" description="Disordered" evidence="3">
    <location>
        <begin position="41"/>
        <end position="69"/>
    </location>
</feature>
<dbReference type="InParanoid" id="A0A369JT56"/>
<evidence type="ECO:0000313" key="5">
    <source>
        <dbReference type="EMBL" id="RDB25479.1"/>
    </source>
</evidence>
<feature type="domain" description="K Homology" evidence="4">
    <location>
        <begin position="355"/>
        <end position="424"/>
    </location>
</feature>
<feature type="domain" description="K Homology" evidence="4">
    <location>
        <begin position="584"/>
        <end position="656"/>
    </location>
</feature>
<dbReference type="Pfam" id="PF00013">
    <property type="entry name" value="KH_1"/>
    <property type="match status" value="7"/>
</dbReference>
<feature type="domain" description="K Homology" evidence="4">
    <location>
        <begin position="186"/>
        <end position="281"/>
    </location>
</feature>
<feature type="region of interest" description="Disordered" evidence="3">
    <location>
        <begin position="704"/>
        <end position="723"/>
    </location>
</feature>
<feature type="domain" description="K Homology" evidence="4">
    <location>
        <begin position="991"/>
        <end position="1076"/>
    </location>
</feature>
<comment type="caution">
    <text evidence="5">The sequence shown here is derived from an EMBL/GenBank/DDBJ whole genome shotgun (WGS) entry which is preliminary data.</text>
</comment>
<dbReference type="CDD" id="cd22448">
    <property type="entry name" value="KH-I_ScSCP160_rpt3"/>
    <property type="match status" value="1"/>
</dbReference>
<keyword evidence="2" id="KW-0694">RNA-binding</keyword>
<dbReference type="PANTHER" id="PTHR10288">
    <property type="entry name" value="KH DOMAIN CONTAINING RNA BINDING PROTEIN"/>
    <property type="match status" value="1"/>
</dbReference>
<dbReference type="InterPro" id="IPR004087">
    <property type="entry name" value="KH_dom"/>
</dbReference>
<name>A0A369JT56_HYPMA</name>
<dbReference type="Proteomes" id="UP000076154">
    <property type="component" value="Unassembled WGS sequence"/>
</dbReference>
<protein>
    <submittedName>
        <fullName evidence="5">Vigilin 1</fullName>
    </submittedName>
</protein>
<evidence type="ECO:0000256" key="3">
    <source>
        <dbReference type="SAM" id="MobiDB-lite"/>
    </source>
</evidence>
<reference evidence="5" key="1">
    <citation type="submission" date="2018-04" db="EMBL/GenBank/DDBJ databases">
        <title>Whole genome sequencing of Hypsizygus marmoreus.</title>
        <authorList>
            <person name="Choi I.-G."/>
            <person name="Min B."/>
            <person name="Kim J.-G."/>
            <person name="Kim S."/>
            <person name="Oh Y.-L."/>
            <person name="Kong W.-S."/>
            <person name="Park H."/>
            <person name="Jeong J."/>
            <person name="Song E.-S."/>
        </authorList>
    </citation>
    <scope>NUCLEOTIDE SEQUENCE [LARGE SCALE GENOMIC DNA]</scope>
    <source>
        <strain evidence="5">51987-8</strain>
    </source>
</reference>
<feature type="domain" description="K Homology" evidence="4">
    <location>
        <begin position="665"/>
        <end position="747"/>
    </location>
</feature>
<dbReference type="CDD" id="cd22450">
    <property type="entry name" value="KH-I_ScSCP160_rpt5"/>
    <property type="match status" value="1"/>
</dbReference>
<dbReference type="GO" id="GO:0003723">
    <property type="term" value="F:RNA binding"/>
    <property type="evidence" value="ECO:0007669"/>
    <property type="project" value="UniProtKB-UniRule"/>
</dbReference>
<sequence length="1273" mass="137168">MIGQSPIAQVFPVQAYRSPDTRIPNTMALSAADLQRRHQLEGAPDPFPSLADPSSRPQRSQGSAVLELDTESQSAFPSLASATPVALGATKSAWGATAGPRIKPNVVKAPIFADSFTLSAMDLSNAGKDGKPATLGEIMKQVMAKYKVKVEASANQKARQTTFHIKADTQKELDKAKRSLLALLSPVITLVIQAPASTIAAIIGPKGATLKQIRDQTSVRVDIPPRDSPTHLAGNGHANGFASGKATPSVDEEEEATVPVTLTGPQPLAYEAHALLNQIISSKTSKSTQRVRDIPTHILPFIIARRPVFIAVAEGADVNLALNVPGREITVSGDREVVTRVIETIKANIEGISTSLTSLKIALPKRQHRLLVGKAVEEIMAKSKCAVIIANHDDPSEEVTVWGQGTDLPSGLAAVMERANSQYIHEFPLPGPIATSRQILTYMIRVQFAKALTAAHPGVSIFLPTPAVIEKGQTLNVDLVGEKSAVDAVVRKISELIGKLIGATREVSIDWLLHRVIMGKNAKKLFHDVHNVQVFFPNESEEKSTVVLIYDPSSPSASPLPDEKKKHLDDVEKELLKLAKDAADVKSEKVPVEARWHEAVVGHGGTTLNALVGEDKTLSIKVGAEAGDPTTEDVILVRGASVDVDKAVKEILKIVESAKNDEIVNSYSTEFDIDKEYVGRIVGAHGAGVNKLRDQLGVKVDLSDDVDEKDNGSGKKKKVVHQKSKVKITGRQENVEEAKRRILSQLERLADETSEVLKIPPQYHSSLIGQSGKYAIRLEEKYSVKITFPRQSAENGEGKTREQLKPDEVLIKGGKKGVAGAKSELLDAVEFEKESNNILKFTVPSRSVARILGKGGASINEIKDSTDAQIDVERAPDDGGSVTNITVRGTKKAVAAAKAAILAIADQVAEEITTSVVVESKFHRTLIGAGGQGLKELVLRCGGPSDPKFQAGLIRFPRQGEPSDEVKLRGEPKLVNKLKEELEKLVATLRDRVILAVEIPAVQHRALIGRGGQHLNDLQKKNNVQIQFPGSRSYNQVGEPENVEDLASVDPANVVKVSGSRAACEATIAELKGQVKPSAPEGISATVAVPLKYHHVISQQGNFFRTLRSFGVSVDQSQHPSKSAVPSKPPSNEAPSARIDEAGDELATGDIQWEVVPNYQDAEDGESTWTLKARDQAGLERAQKLIQEAIEHAQRMSHVGFLTLPDRSVFPRIVGSKGSNVARLRNETGADITVSRENSTIVIIGSEPDILAAKEAIVKMASNSGRPQRRYQD</sequence>
<dbReference type="Gene3D" id="3.30.1370.10">
    <property type="entry name" value="K Homology domain, type 1"/>
    <property type="match status" value="8"/>
</dbReference>
<gene>
    <name evidence="5" type="primary">vgl1</name>
    <name evidence="5" type="ORF">Hypma_007703</name>
</gene>
<feature type="domain" description="K Homology" evidence="4">
    <location>
        <begin position="751"/>
        <end position="830"/>
    </location>
</feature>
<feature type="region of interest" description="Disordered" evidence="3">
    <location>
        <begin position="224"/>
        <end position="257"/>
    </location>
</feature>
<dbReference type="AlphaFoldDB" id="A0A369JT56"/>
<feature type="compositionally biased region" description="Basic residues" evidence="3">
    <location>
        <begin position="714"/>
        <end position="723"/>
    </location>
</feature>
<dbReference type="InterPro" id="IPR036612">
    <property type="entry name" value="KH_dom_type_1_sf"/>
</dbReference>
<feature type="domain" description="K Homology" evidence="4">
    <location>
        <begin position="1196"/>
        <end position="1262"/>
    </location>
</feature>
<dbReference type="InterPro" id="IPR004088">
    <property type="entry name" value="KH_dom_type_1"/>
</dbReference>
<feature type="domain" description="K Homology" evidence="4">
    <location>
        <begin position="910"/>
        <end position="987"/>
    </location>
</feature>
<evidence type="ECO:0000256" key="2">
    <source>
        <dbReference type="PROSITE-ProRule" id="PRU00117"/>
    </source>
</evidence>
<feature type="domain" description="K Homology" evidence="4">
    <location>
        <begin position="835"/>
        <end position="906"/>
    </location>
</feature>
<feature type="region of interest" description="Disordered" evidence="3">
    <location>
        <begin position="1115"/>
        <end position="1137"/>
    </location>
</feature>
<dbReference type="CDD" id="cd00105">
    <property type="entry name" value="KH-I"/>
    <property type="match status" value="2"/>
</dbReference>
<feature type="domain" description="K Homology" evidence="4">
    <location>
        <begin position="1081"/>
        <end position="1191"/>
    </location>
</feature>
<dbReference type="PROSITE" id="PS50084">
    <property type="entry name" value="KH_TYPE_1"/>
    <property type="match status" value="8"/>
</dbReference>
<proteinExistence type="predicted"/>
<accession>A0A369JT56</accession>
<dbReference type="SUPFAM" id="SSF54791">
    <property type="entry name" value="Eukaryotic type KH-domain (KH-domain type I)"/>
    <property type="match status" value="7"/>
</dbReference>
<keyword evidence="1" id="KW-0677">Repeat</keyword>
<evidence type="ECO:0000313" key="6">
    <source>
        <dbReference type="Proteomes" id="UP000076154"/>
    </source>
</evidence>
<dbReference type="OrthoDB" id="10027144at2759"/>
<evidence type="ECO:0000259" key="4">
    <source>
        <dbReference type="SMART" id="SM00322"/>
    </source>
</evidence>
<evidence type="ECO:0000256" key="1">
    <source>
        <dbReference type="ARBA" id="ARBA00022737"/>
    </source>
</evidence>
<dbReference type="FunCoup" id="A0A369JT56">
    <property type="interactions" value="221"/>
</dbReference>
<keyword evidence="6" id="KW-1185">Reference proteome</keyword>
<dbReference type="STRING" id="39966.A0A369JT56"/>
<dbReference type="SMART" id="SM00322">
    <property type="entry name" value="KH"/>
    <property type="match status" value="10"/>
</dbReference>
<organism evidence="5 6">
    <name type="scientific">Hypsizygus marmoreus</name>
    <name type="common">White beech mushroom</name>
    <name type="synonym">Agaricus marmoreus</name>
    <dbReference type="NCBI Taxonomy" id="39966"/>
    <lineage>
        <taxon>Eukaryota</taxon>
        <taxon>Fungi</taxon>
        <taxon>Dikarya</taxon>
        <taxon>Basidiomycota</taxon>
        <taxon>Agaricomycotina</taxon>
        <taxon>Agaricomycetes</taxon>
        <taxon>Agaricomycetidae</taxon>
        <taxon>Agaricales</taxon>
        <taxon>Tricholomatineae</taxon>
        <taxon>Lyophyllaceae</taxon>
        <taxon>Hypsizygus</taxon>
    </lineage>
</organism>
<dbReference type="EMBL" id="LUEZ02000041">
    <property type="protein sequence ID" value="RDB25479.1"/>
    <property type="molecule type" value="Genomic_DNA"/>
</dbReference>